<evidence type="ECO:0000313" key="5">
    <source>
        <dbReference type="EMBL" id="KAF7849958.1"/>
    </source>
</evidence>
<dbReference type="PANTHER" id="PTHR10366">
    <property type="entry name" value="NAD DEPENDENT EPIMERASE/DEHYDRATASE"/>
    <property type="match status" value="1"/>
</dbReference>
<dbReference type="GO" id="GO:0016616">
    <property type="term" value="F:oxidoreductase activity, acting on the CH-OH group of donors, NAD or NADP as acceptor"/>
    <property type="evidence" value="ECO:0007669"/>
    <property type="project" value="TreeGrafter"/>
</dbReference>
<organism evidence="5 6">
    <name type="scientific">Corymbia citriodora subsp. variegata</name>
    <dbReference type="NCBI Taxonomy" id="360336"/>
    <lineage>
        <taxon>Eukaryota</taxon>
        <taxon>Viridiplantae</taxon>
        <taxon>Streptophyta</taxon>
        <taxon>Embryophyta</taxon>
        <taxon>Tracheophyta</taxon>
        <taxon>Spermatophyta</taxon>
        <taxon>Magnoliopsida</taxon>
        <taxon>eudicotyledons</taxon>
        <taxon>Gunneridae</taxon>
        <taxon>Pentapetalae</taxon>
        <taxon>rosids</taxon>
        <taxon>malvids</taxon>
        <taxon>Myrtales</taxon>
        <taxon>Myrtaceae</taxon>
        <taxon>Myrtoideae</taxon>
        <taxon>Eucalypteae</taxon>
        <taxon>Corymbia</taxon>
    </lineage>
</organism>
<dbReference type="AlphaFoldDB" id="A0A8T0CQL9"/>
<dbReference type="OrthoDB" id="2735536at2759"/>
<dbReference type="Proteomes" id="UP000806378">
    <property type="component" value="Unassembled WGS sequence"/>
</dbReference>
<evidence type="ECO:0000256" key="2">
    <source>
        <dbReference type="ARBA" id="ARBA00023002"/>
    </source>
</evidence>
<dbReference type="PANTHER" id="PTHR10366:SF563">
    <property type="entry name" value="CINNAMOYL-COA REDUCTASE 16"/>
    <property type="match status" value="1"/>
</dbReference>
<protein>
    <recommendedName>
        <fullName evidence="4">NAD-dependent epimerase/dehydratase domain-containing protein</fullName>
    </recommendedName>
</protein>
<dbReference type="EMBL" id="MU089666">
    <property type="protein sequence ID" value="KAF7849958.1"/>
    <property type="molecule type" value="Genomic_DNA"/>
</dbReference>
<sequence length="329" mass="35472">MESDKGTVCVTGGTGYLATWTITRLLEQGYSVRATVRPDPDGKRDISFLMNLAKGLQSLQIFRADLDDPESFAPAIEGCVGVFHMAATIDFHGREPENVLTERAVRGVVGILKACSSAGTVRRVVYTLSSAAVHGNAAGAETMDEGFWTDVKMVRGLKTAEGPYMVSKTLAEKAVLDSGARMGLDVVVVVPSFMIGPFLCPKLPASIGIALAMVLGDANPYKNMCLSKTSVVHPDDVARAHIYLFEHPPAKGRFICSSGVITLEETAELLSQRFPELPVPSPSTLKEIRGYSMPRLSSKKLLDAGFKFKHGLEDMIDGAIRSCKENGYV</sequence>
<gene>
    <name evidence="5" type="ORF">BT93_L0084</name>
</gene>
<accession>A0A8T0CQL9</accession>
<dbReference type="Gene3D" id="3.40.50.720">
    <property type="entry name" value="NAD(P)-binding Rossmann-like Domain"/>
    <property type="match status" value="1"/>
</dbReference>
<evidence type="ECO:0000256" key="3">
    <source>
        <dbReference type="ARBA" id="ARBA00023445"/>
    </source>
</evidence>
<dbReference type="Gramene" id="rna-gnl|WGS:JABURB|Cocit.L0084.1">
    <property type="protein sequence ID" value="cds-KAF7849958.1"/>
    <property type="gene ID" value="gene-BT93_L0084"/>
</dbReference>
<evidence type="ECO:0000256" key="1">
    <source>
        <dbReference type="ARBA" id="ARBA00022857"/>
    </source>
</evidence>
<dbReference type="InterPro" id="IPR050425">
    <property type="entry name" value="NAD(P)_dehydrat-like"/>
</dbReference>
<evidence type="ECO:0000259" key="4">
    <source>
        <dbReference type="Pfam" id="PF01370"/>
    </source>
</evidence>
<dbReference type="InterPro" id="IPR036291">
    <property type="entry name" value="NAD(P)-bd_dom_sf"/>
</dbReference>
<dbReference type="CDD" id="cd08958">
    <property type="entry name" value="FR_SDR_e"/>
    <property type="match status" value="1"/>
</dbReference>
<comment type="caution">
    <text evidence="5">The sequence shown here is derived from an EMBL/GenBank/DDBJ whole genome shotgun (WGS) entry which is preliminary data.</text>
</comment>
<keyword evidence="2" id="KW-0560">Oxidoreductase</keyword>
<reference evidence="5" key="1">
    <citation type="submission" date="2020-05" db="EMBL/GenBank/DDBJ databases">
        <title>WGS assembly of Corymbia citriodora subspecies variegata.</title>
        <authorList>
            <person name="Barry K."/>
            <person name="Hundley H."/>
            <person name="Shu S."/>
            <person name="Jenkins J."/>
            <person name="Grimwood J."/>
            <person name="Baten A."/>
        </authorList>
    </citation>
    <scope>NUCLEOTIDE SEQUENCE</scope>
    <source>
        <strain evidence="5">CV2-018</strain>
    </source>
</reference>
<evidence type="ECO:0000313" key="6">
    <source>
        <dbReference type="Proteomes" id="UP000806378"/>
    </source>
</evidence>
<name>A0A8T0CQL9_CORYI</name>
<dbReference type="SUPFAM" id="SSF51735">
    <property type="entry name" value="NAD(P)-binding Rossmann-fold domains"/>
    <property type="match status" value="1"/>
</dbReference>
<dbReference type="InterPro" id="IPR001509">
    <property type="entry name" value="Epimerase_deHydtase"/>
</dbReference>
<dbReference type="Pfam" id="PF01370">
    <property type="entry name" value="Epimerase"/>
    <property type="match status" value="1"/>
</dbReference>
<feature type="domain" description="NAD-dependent epimerase/dehydratase" evidence="4">
    <location>
        <begin position="8"/>
        <end position="250"/>
    </location>
</feature>
<keyword evidence="1" id="KW-0521">NADP</keyword>
<dbReference type="FunFam" id="3.40.50.720:FF:000085">
    <property type="entry name" value="Dihydroflavonol reductase"/>
    <property type="match status" value="1"/>
</dbReference>
<proteinExistence type="inferred from homology"/>
<keyword evidence="6" id="KW-1185">Reference proteome</keyword>
<comment type="similarity">
    <text evidence="3">Belongs to the NAD(P)-dependent epimerase/dehydratase family. Dihydroflavonol-4-reductase subfamily.</text>
</comment>